<dbReference type="KEGG" id="htq:FRZ44_22710"/>
<keyword evidence="1" id="KW-0732">Signal</keyword>
<proteinExistence type="predicted"/>
<dbReference type="EMBL" id="CP042906">
    <property type="protein sequence ID" value="QEX16975.1"/>
    <property type="molecule type" value="Genomic_DNA"/>
</dbReference>
<keyword evidence="3" id="KW-1185">Reference proteome</keyword>
<accession>A0A5J6MKE2</accession>
<protein>
    <submittedName>
        <fullName evidence="2">Uncharacterized protein</fullName>
    </submittedName>
</protein>
<feature type="chain" id="PRO_5023899370" evidence="1">
    <location>
        <begin position="25"/>
        <end position="69"/>
    </location>
</feature>
<sequence length="69" mass="6848">MRRPLMIALSMAAGLSISAIQTLAAASAVNDDAAKMNTALKGAVCSPVGGLWLCHAADDQDAGHAPTAG</sequence>
<reference evidence="2 3" key="1">
    <citation type="submission" date="2019-08" db="EMBL/GenBank/DDBJ databases">
        <title>Hyperibacter terrae gen. nov., sp. nov. and Hyperibacter viscosus sp. nov., two new members in the family Rhodospirillaceae isolated from the rhizosphere of Hypericum perforatum.</title>
        <authorList>
            <person name="Noviana Z."/>
        </authorList>
    </citation>
    <scope>NUCLEOTIDE SEQUENCE [LARGE SCALE GENOMIC DNA]</scope>
    <source>
        <strain evidence="2 3">R5913</strain>
    </source>
</reference>
<evidence type="ECO:0000313" key="2">
    <source>
        <dbReference type="EMBL" id="QEX16975.1"/>
    </source>
</evidence>
<evidence type="ECO:0000256" key="1">
    <source>
        <dbReference type="SAM" id="SignalP"/>
    </source>
</evidence>
<name>A0A5J6MKE2_9PROT</name>
<evidence type="ECO:0000313" key="3">
    <source>
        <dbReference type="Proteomes" id="UP000326202"/>
    </source>
</evidence>
<feature type="signal peptide" evidence="1">
    <location>
        <begin position="1"/>
        <end position="24"/>
    </location>
</feature>
<dbReference type="AlphaFoldDB" id="A0A5J6MKE2"/>
<organism evidence="2 3">
    <name type="scientific">Hypericibacter terrae</name>
    <dbReference type="NCBI Taxonomy" id="2602015"/>
    <lineage>
        <taxon>Bacteria</taxon>
        <taxon>Pseudomonadati</taxon>
        <taxon>Pseudomonadota</taxon>
        <taxon>Alphaproteobacteria</taxon>
        <taxon>Rhodospirillales</taxon>
        <taxon>Dongiaceae</taxon>
        <taxon>Hypericibacter</taxon>
    </lineage>
</organism>
<gene>
    <name evidence="2" type="ORF">FRZ44_22710</name>
</gene>
<dbReference type="Proteomes" id="UP000326202">
    <property type="component" value="Chromosome"/>
</dbReference>